<keyword evidence="3" id="KW-1185">Reference proteome</keyword>
<feature type="region of interest" description="Disordered" evidence="1">
    <location>
        <begin position="1"/>
        <end position="109"/>
    </location>
</feature>
<evidence type="ECO:0000313" key="3">
    <source>
        <dbReference type="Proteomes" id="UP001152888"/>
    </source>
</evidence>
<evidence type="ECO:0000313" key="2">
    <source>
        <dbReference type="EMBL" id="CAH2011291.1"/>
    </source>
</evidence>
<feature type="compositionally biased region" description="Gly residues" evidence="1">
    <location>
        <begin position="29"/>
        <end position="47"/>
    </location>
</feature>
<dbReference type="AlphaFoldDB" id="A0A9P0MDN9"/>
<feature type="compositionally biased region" description="Basic and acidic residues" evidence="1">
    <location>
        <begin position="1"/>
        <end position="25"/>
    </location>
</feature>
<feature type="compositionally biased region" description="Polar residues" evidence="1">
    <location>
        <begin position="92"/>
        <end position="109"/>
    </location>
</feature>
<feature type="compositionally biased region" description="Basic residues" evidence="1">
    <location>
        <begin position="69"/>
        <end position="86"/>
    </location>
</feature>
<gene>
    <name evidence="2" type="ORF">ACAOBT_LOCUS32094</name>
</gene>
<organism evidence="2 3">
    <name type="scientific">Acanthoscelides obtectus</name>
    <name type="common">Bean weevil</name>
    <name type="synonym">Bruchus obtectus</name>
    <dbReference type="NCBI Taxonomy" id="200917"/>
    <lineage>
        <taxon>Eukaryota</taxon>
        <taxon>Metazoa</taxon>
        <taxon>Ecdysozoa</taxon>
        <taxon>Arthropoda</taxon>
        <taxon>Hexapoda</taxon>
        <taxon>Insecta</taxon>
        <taxon>Pterygota</taxon>
        <taxon>Neoptera</taxon>
        <taxon>Endopterygota</taxon>
        <taxon>Coleoptera</taxon>
        <taxon>Polyphaga</taxon>
        <taxon>Cucujiformia</taxon>
        <taxon>Chrysomeloidea</taxon>
        <taxon>Chrysomelidae</taxon>
        <taxon>Bruchinae</taxon>
        <taxon>Bruchini</taxon>
        <taxon>Acanthoscelides</taxon>
    </lineage>
</organism>
<evidence type="ECO:0000256" key="1">
    <source>
        <dbReference type="SAM" id="MobiDB-lite"/>
    </source>
</evidence>
<name>A0A9P0MDN9_ACAOB</name>
<protein>
    <submittedName>
        <fullName evidence="2">Uncharacterized protein</fullName>
    </submittedName>
</protein>
<sequence length="109" mass="11909">MTGEQKKQDKPEKRDNYIPRGEPSRHGRGGGAFRSGGGAGGRMGGLGKRFDGYGPPPSKSPFSSSHPMKIPRIRKVLKRRRAHSKRAPLTIPHSNRQNQAATTSPLRLA</sequence>
<dbReference type="Proteomes" id="UP001152888">
    <property type="component" value="Unassembled WGS sequence"/>
</dbReference>
<comment type="caution">
    <text evidence="2">The sequence shown here is derived from an EMBL/GenBank/DDBJ whole genome shotgun (WGS) entry which is preliminary data.</text>
</comment>
<reference evidence="2" key="1">
    <citation type="submission" date="2022-03" db="EMBL/GenBank/DDBJ databases">
        <authorList>
            <person name="Sayadi A."/>
        </authorList>
    </citation>
    <scope>NUCLEOTIDE SEQUENCE</scope>
</reference>
<accession>A0A9P0MDN9</accession>
<proteinExistence type="predicted"/>
<dbReference type="EMBL" id="CAKOFQ010008058">
    <property type="protein sequence ID" value="CAH2011291.1"/>
    <property type="molecule type" value="Genomic_DNA"/>
</dbReference>